<dbReference type="Pfam" id="PF01351">
    <property type="entry name" value="RNase_HII"/>
    <property type="match status" value="1"/>
</dbReference>
<protein>
    <recommendedName>
        <fullName evidence="7 14">Ribonuclease HII</fullName>
        <shortName evidence="14">RNase HII</shortName>
        <ecNumber evidence="6 14">3.1.26.4</ecNumber>
    </recommendedName>
</protein>
<evidence type="ECO:0000256" key="11">
    <source>
        <dbReference type="ARBA" id="ARBA00022759"/>
    </source>
</evidence>
<dbReference type="GO" id="GO:0003723">
    <property type="term" value="F:RNA binding"/>
    <property type="evidence" value="ECO:0007669"/>
    <property type="project" value="UniProtKB-UniRule"/>
</dbReference>
<evidence type="ECO:0000256" key="5">
    <source>
        <dbReference type="ARBA" id="ARBA00007383"/>
    </source>
</evidence>
<dbReference type="InterPro" id="IPR012337">
    <property type="entry name" value="RNaseH-like_sf"/>
</dbReference>
<evidence type="ECO:0000256" key="10">
    <source>
        <dbReference type="ARBA" id="ARBA00022723"/>
    </source>
</evidence>
<dbReference type="InterPro" id="IPR022898">
    <property type="entry name" value="RNase_HII"/>
</dbReference>
<keyword evidence="10 14" id="KW-0479">Metal-binding</keyword>
<dbReference type="EMBL" id="CP060244">
    <property type="protein sequence ID" value="QNT77293.1"/>
    <property type="molecule type" value="Genomic_DNA"/>
</dbReference>
<dbReference type="RefSeq" id="WP_203413789.1">
    <property type="nucleotide sequence ID" value="NZ_CP060244.1"/>
</dbReference>
<evidence type="ECO:0000313" key="19">
    <source>
        <dbReference type="Proteomes" id="UP000516349"/>
    </source>
</evidence>
<dbReference type="GO" id="GO:0004523">
    <property type="term" value="F:RNA-DNA hybrid ribonuclease activity"/>
    <property type="evidence" value="ECO:0007669"/>
    <property type="project" value="UniProtKB-UniRule"/>
</dbReference>
<evidence type="ECO:0000256" key="1">
    <source>
        <dbReference type="ARBA" id="ARBA00000077"/>
    </source>
</evidence>
<dbReference type="AlphaFoldDB" id="A0A7H1NND3"/>
<dbReference type="PANTHER" id="PTHR10954:SF18">
    <property type="entry name" value="RIBONUCLEASE HII"/>
    <property type="match status" value="1"/>
</dbReference>
<evidence type="ECO:0000256" key="6">
    <source>
        <dbReference type="ARBA" id="ARBA00012180"/>
    </source>
</evidence>
<keyword evidence="9 14" id="KW-0540">Nuclease</keyword>
<feature type="binding site" evidence="14 15">
    <location>
        <position position="114"/>
    </location>
    <ligand>
        <name>a divalent metal cation</name>
        <dbReference type="ChEBI" id="CHEBI:60240"/>
    </ligand>
</feature>
<dbReference type="GO" id="GO:0043137">
    <property type="term" value="P:DNA replication, removal of RNA primer"/>
    <property type="evidence" value="ECO:0007669"/>
    <property type="project" value="TreeGrafter"/>
</dbReference>
<evidence type="ECO:0000256" key="13">
    <source>
        <dbReference type="ARBA" id="ARBA00023211"/>
    </source>
</evidence>
<dbReference type="SUPFAM" id="SSF53098">
    <property type="entry name" value="Ribonuclease H-like"/>
    <property type="match status" value="1"/>
</dbReference>
<gene>
    <name evidence="14 18" type="primary">rnhB</name>
    <name evidence="18" type="ORF">JGUZn3_00260</name>
</gene>
<comment type="function">
    <text evidence="3 14 16">Endonuclease that specifically degrades the RNA of RNA-DNA hybrids.</text>
</comment>
<dbReference type="InterPro" id="IPR036397">
    <property type="entry name" value="RNaseH_sf"/>
</dbReference>
<keyword evidence="19" id="KW-1185">Reference proteome</keyword>
<keyword evidence="11 14" id="KW-0255">Endonuclease</keyword>
<dbReference type="CDD" id="cd07182">
    <property type="entry name" value="RNase_HII_bacteria_HII_like"/>
    <property type="match status" value="1"/>
</dbReference>
<evidence type="ECO:0000256" key="14">
    <source>
        <dbReference type="HAMAP-Rule" id="MF_00052"/>
    </source>
</evidence>
<evidence type="ECO:0000256" key="16">
    <source>
        <dbReference type="RuleBase" id="RU003515"/>
    </source>
</evidence>
<dbReference type="GO" id="GO:0032299">
    <property type="term" value="C:ribonuclease H2 complex"/>
    <property type="evidence" value="ECO:0007669"/>
    <property type="project" value="TreeGrafter"/>
</dbReference>
<dbReference type="InterPro" id="IPR024567">
    <property type="entry name" value="RNase_HII/HIII_dom"/>
</dbReference>
<organism evidence="18 19">
    <name type="scientific">Entomobacter blattae</name>
    <dbReference type="NCBI Taxonomy" id="2762277"/>
    <lineage>
        <taxon>Bacteria</taxon>
        <taxon>Pseudomonadati</taxon>
        <taxon>Pseudomonadota</taxon>
        <taxon>Alphaproteobacteria</taxon>
        <taxon>Acetobacterales</taxon>
        <taxon>Acetobacteraceae</taxon>
        <taxon>Entomobacter</taxon>
    </lineage>
</organism>
<keyword evidence="8 14" id="KW-0963">Cytoplasm</keyword>
<evidence type="ECO:0000256" key="12">
    <source>
        <dbReference type="ARBA" id="ARBA00022801"/>
    </source>
</evidence>
<evidence type="ECO:0000256" key="2">
    <source>
        <dbReference type="ARBA" id="ARBA00001946"/>
    </source>
</evidence>
<keyword evidence="13 14" id="KW-0464">Manganese</keyword>
<comment type="catalytic activity">
    <reaction evidence="1 14 15 16">
        <text>Endonucleolytic cleavage to 5'-phosphomonoester.</text>
        <dbReference type="EC" id="3.1.26.4"/>
    </reaction>
</comment>
<feature type="binding site" evidence="14 15">
    <location>
        <position position="19"/>
    </location>
    <ligand>
        <name>a divalent metal cation</name>
        <dbReference type="ChEBI" id="CHEBI:60240"/>
    </ligand>
</feature>
<proteinExistence type="inferred from homology"/>
<comment type="similarity">
    <text evidence="5 14 16">Belongs to the RNase HII family.</text>
</comment>
<evidence type="ECO:0000256" key="15">
    <source>
        <dbReference type="PROSITE-ProRule" id="PRU01319"/>
    </source>
</evidence>
<dbReference type="PROSITE" id="PS51975">
    <property type="entry name" value="RNASE_H_2"/>
    <property type="match status" value="1"/>
</dbReference>
<keyword evidence="12 14" id="KW-0378">Hydrolase</keyword>
<dbReference type="GO" id="GO:0006298">
    <property type="term" value="P:mismatch repair"/>
    <property type="evidence" value="ECO:0007669"/>
    <property type="project" value="TreeGrafter"/>
</dbReference>
<dbReference type="PANTHER" id="PTHR10954">
    <property type="entry name" value="RIBONUCLEASE H2 SUBUNIT A"/>
    <property type="match status" value="1"/>
</dbReference>
<evidence type="ECO:0000256" key="3">
    <source>
        <dbReference type="ARBA" id="ARBA00004065"/>
    </source>
</evidence>
<sequence length="217" mass="23835">MPDFVREQQCGGFVAGVDEVGRGPLAGPVLAAAVIFENGVDSQLAPVLNDSKKMSRSARDKSFALLMNRPDVKIGVGAAGVAEIDHHNIFQASFMAMQRAIRQLPYVPDHALIDGKFAPRLPCPSTCLIKGDSLSYSISAASIIAKVIRDRLMVQLAEKWPVYQWHKNMGYGTKDHKQALERYGPCIHHRKSFAPIKQSIMKTIVPIKKAAAQLCQQ</sequence>
<comment type="cofactor">
    <cofactor evidence="2">
        <name>Mg(2+)</name>
        <dbReference type="ChEBI" id="CHEBI:18420"/>
    </cofactor>
</comment>
<dbReference type="NCBIfam" id="NF000595">
    <property type="entry name" value="PRK00015.1-3"/>
    <property type="match status" value="1"/>
</dbReference>
<dbReference type="InterPro" id="IPR001352">
    <property type="entry name" value="RNase_HII/HIII"/>
</dbReference>
<dbReference type="EC" id="3.1.26.4" evidence="6 14"/>
<dbReference type="KEGG" id="ebla:JGUZn3_00260"/>
<feature type="binding site" evidence="14 15">
    <location>
        <position position="18"/>
    </location>
    <ligand>
        <name>a divalent metal cation</name>
        <dbReference type="ChEBI" id="CHEBI:60240"/>
    </ligand>
</feature>
<dbReference type="GO" id="GO:0005737">
    <property type="term" value="C:cytoplasm"/>
    <property type="evidence" value="ECO:0007669"/>
    <property type="project" value="UniProtKB-SubCell"/>
</dbReference>
<dbReference type="Proteomes" id="UP000516349">
    <property type="component" value="Chromosome"/>
</dbReference>
<accession>A0A7H1NND3</accession>
<dbReference type="HAMAP" id="MF_00052_B">
    <property type="entry name" value="RNase_HII_B"/>
    <property type="match status" value="1"/>
</dbReference>
<feature type="domain" description="RNase H type-2" evidence="17">
    <location>
        <begin position="12"/>
        <end position="216"/>
    </location>
</feature>
<name>A0A7H1NND3_9PROT</name>
<evidence type="ECO:0000256" key="4">
    <source>
        <dbReference type="ARBA" id="ARBA00004496"/>
    </source>
</evidence>
<reference evidence="18 19" key="1">
    <citation type="submission" date="2020-08" db="EMBL/GenBank/DDBJ databases">
        <title>Complete genome sequence of Entomobacter blattae G55GP.</title>
        <authorList>
            <person name="Poehlein A."/>
            <person name="Guzman J."/>
            <person name="Daniel R."/>
            <person name="Vilcinskas A."/>
        </authorList>
    </citation>
    <scope>NUCLEOTIDE SEQUENCE [LARGE SCALE GENOMIC DNA]</scope>
    <source>
        <strain evidence="18 19">G55GP</strain>
    </source>
</reference>
<dbReference type="GO" id="GO:0030145">
    <property type="term" value="F:manganese ion binding"/>
    <property type="evidence" value="ECO:0007669"/>
    <property type="project" value="UniProtKB-UniRule"/>
</dbReference>
<evidence type="ECO:0000259" key="17">
    <source>
        <dbReference type="PROSITE" id="PS51975"/>
    </source>
</evidence>
<evidence type="ECO:0000256" key="8">
    <source>
        <dbReference type="ARBA" id="ARBA00022490"/>
    </source>
</evidence>
<evidence type="ECO:0000256" key="7">
    <source>
        <dbReference type="ARBA" id="ARBA00019179"/>
    </source>
</evidence>
<comment type="subcellular location">
    <subcellularLocation>
        <location evidence="4 14">Cytoplasm</location>
    </subcellularLocation>
</comment>
<evidence type="ECO:0000256" key="9">
    <source>
        <dbReference type="ARBA" id="ARBA00022722"/>
    </source>
</evidence>
<evidence type="ECO:0000313" key="18">
    <source>
        <dbReference type="EMBL" id="QNT77293.1"/>
    </source>
</evidence>
<dbReference type="Gene3D" id="3.30.420.10">
    <property type="entry name" value="Ribonuclease H-like superfamily/Ribonuclease H"/>
    <property type="match status" value="1"/>
</dbReference>
<comment type="cofactor">
    <cofactor evidence="14 15">
        <name>Mn(2+)</name>
        <dbReference type="ChEBI" id="CHEBI:29035"/>
    </cofactor>
    <cofactor evidence="14 15">
        <name>Mg(2+)</name>
        <dbReference type="ChEBI" id="CHEBI:18420"/>
    </cofactor>
    <text evidence="14 15">Manganese or magnesium. Binds 1 divalent metal ion per monomer in the absence of substrate. May bind a second metal ion after substrate binding.</text>
</comment>